<name>A0A6C2TWY7_PONDE</name>
<dbReference type="Gene3D" id="2.60.120.10">
    <property type="entry name" value="Jelly Rolls"/>
    <property type="match status" value="1"/>
</dbReference>
<reference evidence="2 3" key="1">
    <citation type="submission" date="2019-04" db="EMBL/GenBank/DDBJ databases">
        <authorList>
            <person name="Van Vliet M D."/>
        </authorList>
    </citation>
    <scope>NUCLEOTIDE SEQUENCE [LARGE SCALE GENOMIC DNA]</scope>
    <source>
        <strain evidence="2 3">F1</strain>
    </source>
</reference>
<gene>
    <name evidence="2" type="ORF">PDESU_00746</name>
</gene>
<sequence>MKLTKINGLPSQGVSHNAKIKKRVMVANGAVKNLVNHARAIFPPGEKTGSHRHEDMTEIFTCESGAGEIRVNDVGYVFSSGTTVVVEPGEVHEIINTGRADLVVTYMGVLAG</sequence>
<dbReference type="RefSeq" id="WP_136077889.1">
    <property type="nucleotide sequence ID" value="NZ_CAAHFG010000001.1"/>
</dbReference>
<dbReference type="Proteomes" id="UP000366872">
    <property type="component" value="Unassembled WGS sequence"/>
</dbReference>
<dbReference type="InterPro" id="IPR011051">
    <property type="entry name" value="RmlC_Cupin_sf"/>
</dbReference>
<feature type="domain" description="Cupin type-2" evidence="1">
    <location>
        <begin position="40"/>
        <end position="104"/>
    </location>
</feature>
<proteinExistence type="predicted"/>
<accession>A0A6C2TWY7</accession>
<dbReference type="Pfam" id="PF07883">
    <property type="entry name" value="Cupin_2"/>
    <property type="match status" value="1"/>
</dbReference>
<dbReference type="EMBL" id="CAAHFG010000001">
    <property type="protein sequence ID" value="VGO12195.1"/>
    <property type="molecule type" value="Genomic_DNA"/>
</dbReference>
<evidence type="ECO:0000313" key="3">
    <source>
        <dbReference type="Proteomes" id="UP000366872"/>
    </source>
</evidence>
<dbReference type="SUPFAM" id="SSF51182">
    <property type="entry name" value="RmlC-like cupins"/>
    <property type="match status" value="1"/>
</dbReference>
<keyword evidence="3" id="KW-1185">Reference proteome</keyword>
<organism evidence="2 3">
    <name type="scientific">Pontiella desulfatans</name>
    <dbReference type="NCBI Taxonomy" id="2750659"/>
    <lineage>
        <taxon>Bacteria</taxon>
        <taxon>Pseudomonadati</taxon>
        <taxon>Kiritimatiellota</taxon>
        <taxon>Kiritimatiellia</taxon>
        <taxon>Kiritimatiellales</taxon>
        <taxon>Pontiellaceae</taxon>
        <taxon>Pontiella</taxon>
    </lineage>
</organism>
<evidence type="ECO:0000259" key="1">
    <source>
        <dbReference type="Pfam" id="PF07883"/>
    </source>
</evidence>
<evidence type="ECO:0000313" key="2">
    <source>
        <dbReference type="EMBL" id="VGO12195.1"/>
    </source>
</evidence>
<dbReference type="InterPro" id="IPR014710">
    <property type="entry name" value="RmlC-like_jellyroll"/>
</dbReference>
<dbReference type="AlphaFoldDB" id="A0A6C2TWY7"/>
<protein>
    <submittedName>
        <fullName evidence="2">Oxalate-binding protein</fullName>
    </submittedName>
</protein>
<dbReference type="InterPro" id="IPR013096">
    <property type="entry name" value="Cupin_2"/>
</dbReference>